<keyword evidence="3" id="KW-1185">Reference proteome</keyword>
<dbReference type="GO" id="GO:0005739">
    <property type="term" value="C:mitochondrion"/>
    <property type="evidence" value="ECO:0007669"/>
    <property type="project" value="TreeGrafter"/>
</dbReference>
<evidence type="ECO:0000256" key="1">
    <source>
        <dbReference type="SAM" id="MobiDB-lite"/>
    </source>
</evidence>
<evidence type="ECO:0000313" key="3">
    <source>
        <dbReference type="Proteomes" id="UP000274822"/>
    </source>
</evidence>
<dbReference type="Proteomes" id="UP000274822">
    <property type="component" value="Unassembled WGS sequence"/>
</dbReference>
<name>A0A433PFX4_9FUNG</name>
<dbReference type="AlphaFoldDB" id="A0A433PFX4"/>
<reference evidence="2 3" key="1">
    <citation type="journal article" date="2018" name="New Phytol.">
        <title>Phylogenomics of Endogonaceae and evolution of mycorrhizas within Mucoromycota.</title>
        <authorList>
            <person name="Chang Y."/>
            <person name="Desiro A."/>
            <person name="Na H."/>
            <person name="Sandor L."/>
            <person name="Lipzen A."/>
            <person name="Clum A."/>
            <person name="Barry K."/>
            <person name="Grigoriev I.V."/>
            <person name="Martin F.M."/>
            <person name="Stajich J.E."/>
            <person name="Smith M.E."/>
            <person name="Bonito G."/>
            <person name="Spatafora J.W."/>
        </authorList>
    </citation>
    <scope>NUCLEOTIDE SEQUENCE [LARGE SCALE GENOMIC DNA]</scope>
    <source>
        <strain evidence="2 3">AD002</strain>
    </source>
</reference>
<evidence type="ECO:0000313" key="2">
    <source>
        <dbReference type="EMBL" id="RUS16408.1"/>
    </source>
</evidence>
<dbReference type="EMBL" id="RBNJ01024302">
    <property type="protein sequence ID" value="RUS16408.1"/>
    <property type="molecule type" value="Genomic_DNA"/>
</dbReference>
<dbReference type="InterPro" id="IPR018811">
    <property type="entry name" value="MRX11"/>
</dbReference>
<dbReference type="PANTHER" id="PTHR28002">
    <property type="entry name" value="MIOREX COMPLEX COMPONENT 11"/>
    <property type="match status" value="1"/>
</dbReference>
<dbReference type="Pfam" id="PF10306">
    <property type="entry name" value="FLILHELTA"/>
    <property type="match status" value="1"/>
</dbReference>
<gene>
    <name evidence="2" type="ORF">BC938DRAFT_476594</name>
</gene>
<dbReference type="PANTHER" id="PTHR28002:SF1">
    <property type="entry name" value="MIOREX COMPLEX COMPONENT 11"/>
    <property type="match status" value="1"/>
</dbReference>
<feature type="compositionally biased region" description="Pro residues" evidence="1">
    <location>
        <begin position="128"/>
        <end position="140"/>
    </location>
</feature>
<proteinExistence type="predicted"/>
<organism evidence="2 3">
    <name type="scientific">Jimgerdemannia flammicorona</name>
    <dbReference type="NCBI Taxonomy" id="994334"/>
    <lineage>
        <taxon>Eukaryota</taxon>
        <taxon>Fungi</taxon>
        <taxon>Fungi incertae sedis</taxon>
        <taxon>Mucoromycota</taxon>
        <taxon>Mucoromycotina</taxon>
        <taxon>Endogonomycetes</taxon>
        <taxon>Endogonales</taxon>
        <taxon>Endogonaceae</taxon>
        <taxon>Jimgerdemannia</taxon>
    </lineage>
</organism>
<protein>
    <submittedName>
        <fullName evidence="2">Uncharacterized protein</fullName>
    </submittedName>
</protein>
<accession>A0A433PFX4</accession>
<feature type="non-terminal residue" evidence="2">
    <location>
        <position position="271"/>
    </location>
</feature>
<feature type="region of interest" description="Disordered" evidence="1">
    <location>
        <begin position="109"/>
        <end position="141"/>
    </location>
</feature>
<sequence>MALTLAAASGRLRSRPARRGMTPLLLCQLVGVGGWRWVVAVAGWEEVAQHVVTYHSCRSLIVYGRLGLAVWCVAGEASGVGKGVGKRWIIMTSIFIRKIFIHPLIRSSNPPSSAPHLPPRLRTYTTTPQPPPPSTTPPPTLKGWRKYAWQFRNKPASYVASFAILHELTAVLPIPLVYLFLDRTGVRIPIPEDAIAEGNRIVSKMRVRYGYEPLDPQNRVMVNLATSYAVVKVLMPARIALSVALTPLFAERLVGPVTKLFRRMVGRPASS</sequence>
<comment type="caution">
    <text evidence="2">The sequence shown here is derived from an EMBL/GenBank/DDBJ whole genome shotgun (WGS) entry which is preliminary data.</text>
</comment>